<feature type="transmembrane region" description="Helical" evidence="1">
    <location>
        <begin position="21"/>
        <end position="44"/>
    </location>
</feature>
<evidence type="ECO:0000256" key="1">
    <source>
        <dbReference type="SAM" id="Phobius"/>
    </source>
</evidence>
<evidence type="ECO:0000313" key="4">
    <source>
        <dbReference type="Proteomes" id="UP000596661"/>
    </source>
</evidence>
<dbReference type="EMBL" id="UZAU01000806">
    <property type="status" value="NOT_ANNOTATED_CDS"/>
    <property type="molecule type" value="Genomic_DNA"/>
</dbReference>
<name>A0A803QPF3_CANSA</name>
<sequence>MVHKIRIWGARNISFAGRVTLINAVLITIHSYWAQIMILPKLILRKINAICRSFLSKGSAESNSPGYVAWDRLCKPKNEGGLGLRNTMLWNEAALGKYVWAVATKPDNLWVKWVHHVYIKSSNWWDYQTNDGSWYWRQVVKLKEKHKNLSQLQPIMIRSYSIHQVYKMLNVDQNRVSWHREVCNRYNMPKHSFIMWLAVQKRLQTRSRLLKFNVCQEGSCLLCDIELVTINHLFFECYFSNRCLQEIKTWLNWQIADRPLAAMIRWTSRVKTSKFRRNVYAAVVAALTNQI</sequence>
<dbReference type="EnsemblPlants" id="evm.model.10.581">
    <property type="protein sequence ID" value="cds.evm.model.10.581"/>
    <property type="gene ID" value="evm.TU.10.581"/>
</dbReference>
<reference evidence="3" key="1">
    <citation type="submission" date="2021-03" db="UniProtKB">
        <authorList>
            <consortium name="EnsemblPlants"/>
        </authorList>
    </citation>
    <scope>IDENTIFICATION</scope>
</reference>
<feature type="domain" description="Reverse transcriptase zinc-binding" evidence="2">
    <location>
        <begin position="160"/>
        <end position="242"/>
    </location>
</feature>
<organism evidence="3 4">
    <name type="scientific">Cannabis sativa</name>
    <name type="common">Hemp</name>
    <name type="synonym">Marijuana</name>
    <dbReference type="NCBI Taxonomy" id="3483"/>
    <lineage>
        <taxon>Eukaryota</taxon>
        <taxon>Viridiplantae</taxon>
        <taxon>Streptophyta</taxon>
        <taxon>Embryophyta</taxon>
        <taxon>Tracheophyta</taxon>
        <taxon>Spermatophyta</taxon>
        <taxon>Magnoliopsida</taxon>
        <taxon>eudicotyledons</taxon>
        <taxon>Gunneridae</taxon>
        <taxon>Pentapetalae</taxon>
        <taxon>rosids</taxon>
        <taxon>fabids</taxon>
        <taxon>Rosales</taxon>
        <taxon>Cannabaceae</taxon>
        <taxon>Cannabis</taxon>
    </lineage>
</organism>
<keyword evidence="1" id="KW-1133">Transmembrane helix</keyword>
<evidence type="ECO:0000313" key="3">
    <source>
        <dbReference type="EnsemblPlants" id="cds.evm.model.10.581"/>
    </source>
</evidence>
<accession>A0A803QPF3</accession>
<proteinExistence type="predicted"/>
<dbReference type="PANTHER" id="PTHR33116:SF84">
    <property type="entry name" value="RNA-DIRECTED DNA POLYMERASE"/>
    <property type="match status" value="1"/>
</dbReference>
<dbReference type="Pfam" id="PF13966">
    <property type="entry name" value="zf-RVT"/>
    <property type="match status" value="1"/>
</dbReference>
<dbReference type="AlphaFoldDB" id="A0A803QPF3"/>
<dbReference type="OMA" id="WDELISN"/>
<keyword evidence="1" id="KW-0472">Membrane</keyword>
<dbReference type="PANTHER" id="PTHR33116">
    <property type="entry name" value="REVERSE TRANSCRIPTASE ZINC-BINDING DOMAIN-CONTAINING PROTEIN-RELATED-RELATED"/>
    <property type="match status" value="1"/>
</dbReference>
<protein>
    <recommendedName>
        <fullName evidence="2">Reverse transcriptase zinc-binding domain-containing protein</fullName>
    </recommendedName>
</protein>
<dbReference type="Gramene" id="evm.model.10.581">
    <property type="protein sequence ID" value="cds.evm.model.10.581"/>
    <property type="gene ID" value="evm.TU.10.581"/>
</dbReference>
<keyword evidence="4" id="KW-1185">Reference proteome</keyword>
<evidence type="ECO:0000259" key="2">
    <source>
        <dbReference type="Pfam" id="PF13966"/>
    </source>
</evidence>
<dbReference type="InterPro" id="IPR026960">
    <property type="entry name" value="RVT-Znf"/>
</dbReference>
<keyword evidence="1" id="KW-0812">Transmembrane</keyword>
<dbReference type="Proteomes" id="UP000596661">
    <property type="component" value="Unassembled WGS sequence"/>
</dbReference>